<dbReference type="GO" id="GO:0044208">
    <property type="term" value="P:'de novo' AMP biosynthetic process"/>
    <property type="evidence" value="ECO:0007669"/>
    <property type="project" value="UniProtKB-UniPathway"/>
</dbReference>
<proteinExistence type="inferred from homology"/>
<dbReference type="AlphaFoldDB" id="A0A7V3ZUP3"/>
<dbReference type="Gene3D" id="1.10.40.30">
    <property type="entry name" value="Fumarase/aspartase (C-terminal domain)"/>
    <property type="match status" value="1"/>
</dbReference>
<dbReference type="InterPro" id="IPR024083">
    <property type="entry name" value="Fumarase/histidase_N"/>
</dbReference>
<protein>
    <recommendedName>
        <fullName evidence="5 11">Adenylosuccinate lyase</fullName>
        <shortName evidence="12">ASL</shortName>
        <ecNumber evidence="4 11">4.3.2.2</ecNumber>
    </recommendedName>
    <alternativeName>
        <fullName evidence="9 12">Adenylosuccinase</fullName>
    </alternativeName>
</protein>
<dbReference type="InterPro" id="IPR008948">
    <property type="entry name" value="L-Aspartase-like"/>
</dbReference>
<evidence type="ECO:0000256" key="2">
    <source>
        <dbReference type="ARBA" id="ARBA00004734"/>
    </source>
</evidence>
<dbReference type="FunFam" id="1.10.40.30:FF:000007">
    <property type="entry name" value="Adenylosuccinate lyase"/>
    <property type="match status" value="1"/>
</dbReference>
<dbReference type="InterPro" id="IPR000362">
    <property type="entry name" value="Fumarate_lyase_fam"/>
</dbReference>
<evidence type="ECO:0000256" key="10">
    <source>
        <dbReference type="ARBA" id="ARBA00049115"/>
    </source>
</evidence>
<dbReference type="Gene3D" id="1.10.275.10">
    <property type="entry name" value="Fumarase/aspartase (N-terminal domain)"/>
    <property type="match status" value="1"/>
</dbReference>
<evidence type="ECO:0000256" key="11">
    <source>
        <dbReference type="NCBIfam" id="TIGR00928"/>
    </source>
</evidence>
<evidence type="ECO:0000256" key="9">
    <source>
        <dbReference type="ARBA" id="ARBA00030717"/>
    </source>
</evidence>
<comment type="pathway">
    <text evidence="2 12">Purine metabolism; AMP biosynthesis via de novo pathway; AMP from IMP: step 2/2.</text>
</comment>
<dbReference type="SMART" id="SM00998">
    <property type="entry name" value="ADSL_C"/>
    <property type="match status" value="1"/>
</dbReference>
<comment type="similarity">
    <text evidence="3 12">Belongs to the lyase 1 family. Adenylosuccinate lyase subfamily.</text>
</comment>
<reference evidence="14" key="1">
    <citation type="journal article" date="2020" name="mSystems">
        <title>Genome- and Community-Level Interaction Insights into Carbon Utilization and Element Cycling Functions of Hydrothermarchaeota in Hydrothermal Sediment.</title>
        <authorList>
            <person name="Zhou Z."/>
            <person name="Liu Y."/>
            <person name="Xu W."/>
            <person name="Pan J."/>
            <person name="Luo Z.H."/>
            <person name="Li M."/>
        </authorList>
    </citation>
    <scope>NUCLEOTIDE SEQUENCE [LARGE SCALE GENOMIC DNA]</scope>
    <source>
        <strain evidence="14">SpSt-697</strain>
    </source>
</reference>
<comment type="catalytic activity">
    <reaction evidence="8">
        <text>(2S)-2-[5-amino-1-(5-phospho-beta-D-ribosyl)imidazole-4-carboxamido]succinate = 5-amino-1-(5-phospho-beta-D-ribosyl)imidazole-4-carboxamide + fumarate</text>
        <dbReference type="Rhea" id="RHEA:23920"/>
        <dbReference type="ChEBI" id="CHEBI:29806"/>
        <dbReference type="ChEBI" id="CHEBI:58443"/>
        <dbReference type="ChEBI" id="CHEBI:58475"/>
        <dbReference type="EC" id="4.3.2.2"/>
    </reaction>
    <physiologicalReaction direction="left-to-right" evidence="8">
        <dbReference type="Rhea" id="RHEA:23921"/>
    </physiologicalReaction>
</comment>
<comment type="catalytic activity">
    <reaction evidence="10">
        <text>N(6)-(1,2-dicarboxyethyl)-AMP = fumarate + AMP</text>
        <dbReference type="Rhea" id="RHEA:16853"/>
        <dbReference type="ChEBI" id="CHEBI:29806"/>
        <dbReference type="ChEBI" id="CHEBI:57567"/>
        <dbReference type="ChEBI" id="CHEBI:456215"/>
        <dbReference type="EC" id="4.3.2.2"/>
    </reaction>
    <physiologicalReaction direction="left-to-right" evidence="10">
        <dbReference type="Rhea" id="RHEA:16854"/>
    </physiologicalReaction>
</comment>
<dbReference type="GO" id="GO:0005829">
    <property type="term" value="C:cytosol"/>
    <property type="evidence" value="ECO:0007669"/>
    <property type="project" value="TreeGrafter"/>
</dbReference>
<gene>
    <name evidence="14" type="ORF">ENU74_02840</name>
</gene>
<dbReference type="PANTHER" id="PTHR43172">
    <property type="entry name" value="ADENYLOSUCCINATE LYASE"/>
    <property type="match status" value="1"/>
</dbReference>
<sequence length="435" mass="50672">MEIKRYLTKEMAELWKEEKRYEYWLLVEKTVAKVQAEMGIIPQEAALEIEKASFSLSEMKELEKETGHDVIAFLMAIEKNLKDEKAKSALHYGLTSYDVVDTAWALQLRDGLEIVISSLKRLKEVVKNLAIRYKEKVMMGRTHGIFAEPITFGLKLLSFYCEMDRNILRLERAKEEISYGKISGAVGTYSTLSPVVEEEVLKRLNLKVEPVSTQIIPRDRYAYLISVCALCASSFERMATEIRNLQRSEIDEVNEPFLERQKGSSAMPHKRNPILCERITSLARYIRSLVIAALENITLWHERDLTNSANERLIFPQVISLLHYQIEKLIFIFSNLKVNEEKMTENILKAKDLYYSSVLLILLMKKGLKRSFAYDLVQRLSFLAIKDNRNFLEVVKEDEEVKKYLNEEEVDNYLNLKYLLRNVSEIFKRVLKEGK</sequence>
<dbReference type="EC" id="4.3.2.2" evidence="4 11"/>
<dbReference type="Gene3D" id="1.20.200.10">
    <property type="entry name" value="Fumarase/aspartase (Central domain)"/>
    <property type="match status" value="1"/>
</dbReference>
<evidence type="ECO:0000313" key="14">
    <source>
        <dbReference type="EMBL" id="HGK63514.1"/>
    </source>
</evidence>
<evidence type="ECO:0000256" key="5">
    <source>
        <dbReference type="ARBA" id="ARBA00017058"/>
    </source>
</evidence>
<evidence type="ECO:0000256" key="4">
    <source>
        <dbReference type="ARBA" id="ARBA00012339"/>
    </source>
</evidence>
<dbReference type="Pfam" id="PF00206">
    <property type="entry name" value="Lyase_1"/>
    <property type="match status" value="1"/>
</dbReference>
<dbReference type="InterPro" id="IPR019468">
    <property type="entry name" value="AdenyloSucc_lyase_C"/>
</dbReference>
<evidence type="ECO:0000256" key="6">
    <source>
        <dbReference type="ARBA" id="ARBA00022755"/>
    </source>
</evidence>
<evidence type="ECO:0000256" key="12">
    <source>
        <dbReference type="RuleBase" id="RU361172"/>
    </source>
</evidence>
<dbReference type="SUPFAM" id="SSF48557">
    <property type="entry name" value="L-aspartase-like"/>
    <property type="match status" value="1"/>
</dbReference>
<dbReference type="PANTHER" id="PTHR43172:SF1">
    <property type="entry name" value="ADENYLOSUCCINATE LYASE"/>
    <property type="match status" value="1"/>
</dbReference>
<dbReference type="UniPathway" id="UPA00074">
    <property type="reaction ID" value="UER00132"/>
</dbReference>
<dbReference type="GO" id="GO:0070626">
    <property type="term" value="F:(S)-2-(5-amino-1-(5-phospho-D-ribosyl)imidazole-4-carboxamido) succinate lyase (fumarate-forming) activity"/>
    <property type="evidence" value="ECO:0007669"/>
    <property type="project" value="TreeGrafter"/>
</dbReference>
<dbReference type="InterPro" id="IPR020557">
    <property type="entry name" value="Fumarate_lyase_CS"/>
</dbReference>
<feature type="domain" description="Adenylosuccinate lyase C-terminal" evidence="13">
    <location>
        <begin position="351"/>
        <end position="431"/>
    </location>
</feature>
<evidence type="ECO:0000259" key="13">
    <source>
        <dbReference type="SMART" id="SM00998"/>
    </source>
</evidence>
<evidence type="ECO:0000256" key="1">
    <source>
        <dbReference type="ARBA" id="ARBA00004706"/>
    </source>
</evidence>
<keyword evidence="7 12" id="KW-0456">Lyase</keyword>
<comment type="caution">
    <text evidence="14">The sequence shown here is derived from an EMBL/GenBank/DDBJ whole genome shotgun (WGS) entry which is preliminary data.</text>
</comment>
<dbReference type="InterPro" id="IPR022761">
    <property type="entry name" value="Fumarate_lyase_N"/>
</dbReference>
<evidence type="ECO:0000256" key="7">
    <source>
        <dbReference type="ARBA" id="ARBA00023239"/>
    </source>
</evidence>
<dbReference type="PRINTS" id="PR00149">
    <property type="entry name" value="FUMRATELYASE"/>
</dbReference>
<organism evidence="14">
    <name type="scientific">candidate division WOR-3 bacterium</name>
    <dbReference type="NCBI Taxonomy" id="2052148"/>
    <lineage>
        <taxon>Bacteria</taxon>
        <taxon>Bacteria division WOR-3</taxon>
    </lineage>
</organism>
<dbReference type="GO" id="GO:0006189">
    <property type="term" value="P:'de novo' IMP biosynthetic process"/>
    <property type="evidence" value="ECO:0007669"/>
    <property type="project" value="UniProtKB-UniPathway"/>
</dbReference>
<evidence type="ECO:0000256" key="8">
    <source>
        <dbReference type="ARBA" id="ARBA00024477"/>
    </source>
</evidence>
<dbReference type="Pfam" id="PF10397">
    <property type="entry name" value="ADSL_C"/>
    <property type="match status" value="1"/>
</dbReference>
<dbReference type="PRINTS" id="PR00145">
    <property type="entry name" value="ARGSUCLYASE"/>
</dbReference>
<keyword evidence="6 12" id="KW-0658">Purine biosynthesis</keyword>
<dbReference type="EMBL" id="DTDR01000076">
    <property type="protein sequence ID" value="HGK63514.1"/>
    <property type="molecule type" value="Genomic_DNA"/>
</dbReference>
<dbReference type="FunFam" id="1.20.200.10:FF:000008">
    <property type="entry name" value="Adenylosuccinate lyase"/>
    <property type="match status" value="1"/>
</dbReference>
<dbReference type="CDD" id="cd01360">
    <property type="entry name" value="Adenylsuccinate_lyase_1"/>
    <property type="match status" value="1"/>
</dbReference>
<dbReference type="NCBIfam" id="TIGR00928">
    <property type="entry name" value="purB"/>
    <property type="match status" value="1"/>
</dbReference>
<dbReference type="GO" id="GO:0004018">
    <property type="term" value="F:N6-(1,2-dicarboxyethyl)AMP AMP-lyase (fumarate-forming) activity"/>
    <property type="evidence" value="ECO:0007669"/>
    <property type="project" value="UniProtKB-UniRule"/>
</dbReference>
<accession>A0A7V3ZUP3</accession>
<dbReference type="PROSITE" id="PS00163">
    <property type="entry name" value="FUMARATE_LYASES"/>
    <property type="match status" value="1"/>
</dbReference>
<dbReference type="InterPro" id="IPR004769">
    <property type="entry name" value="Pur_lyase"/>
</dbReference>
<evidence type="ECO:0000256" key="3">
    <source>
        <dbReference type="ARBA" id="ARBA00008273"/>
    </source>
</evidence>
<comment type="pathway">
    <text evidence="1 12">Purine metabolism; IMP biosynthesis via de novo pathway; 5-amino-1-(5-phospho-D-ribosyl)imidazole-4-carboxamide from 5-amino-1-(5-phospho-D-ribosyl)imidazole-4-carboxylate: step 2/2.</text>
</comment>
<dbReference type="UniPathway" id="UPA00075">
    <property type="reaction ID" value="UER00336"/>
</dbReference>
<name>A0A7V3ZUP3_UNCW3</name>